<dbReference type="AlphaFoldDB" id="A0A835PBJ6"/>
<dbReference type="Proteomes" id="UP000639772">
    <property type="component" value="Unassembled WGS sequence"/>
</dbReference>
<dbReference type="OrthoDB" id="10556295at2759"/>
<dbReference type="PANTHER" id="PTHR46567">
    <property type="entry name" value="MEDIATOR OF RNA POLYMERASE II TRANSCRIPTION SUBUNIT 12"/>
    <property type="match status" value="1"/>
</dbReference>
<proteinExistence type="predicted"/>
<gene>
    <name evidence="1" type="ORF">HPP92_028295</name>
</gene>
<dbReference type="PANTHER" id="PTHR46567:SF1">
    <property type="entry name" value="MEDIATOR OF RNA POLYMERASE II TRANSCRIPTION SUBUNIT 12"/>
    <property type="match status" value="1"/>
</dbReference>
<accession>A0A835PBJ6</accession>
<protein>
    <submittedName>
        <fullName evidence="1">Uncharacterized protein</fullName>
    </submittedName>
</protein>
<comment type="caution">
    <text evidence="1">The sequence shown here is derived from an EMBL/GenBank/DDBJ whole genome shotgun (WGS) entry which is preliminary data.</text>
</comment>
<organism evidence="1 2">
    <name type="scientific">Vanilla planifolia</name>
    <name type="common">Vanilla</name>
    <dbReference type="NCBI Taxonomy" id="51239"/>
    <lineage>
        <taxon>Eukaryota</taxon>
        <taxon>Viridiplantae</taxon>
        <taxon>Streptophyta</taxon>
        <taxon>Embryophyta</taxon>
        <taxon>Tracheophyta</taxon>
        <taxon>Spermatophyta</taxon>
        <taxon>Magnoliopsida</taxon>
        <taxon>Liliopsida</taxon>
        <taxon>Asparagales</taxon>
        <taxon>Orchidaceae</taxon>
        <taxon>Vanilloideae</taxon>
        <taxon>Vanilleae</taxon>
        <taxon>Vanilla</taxon>
    </lineage>
</organism>
<sequence>MFVPFDSRKGNLLGSTGNTVLPQDTLLAPLENSFIRNKIKSMNRKRTGMDVFQSPGPLHDIVVCWLDQHEIGKGRGFKHLQVFIMELIRIGLFYPTAYVRQLIVSGIVDKNETTFDLERRKRHHKLLKQLPSTCLFDVLDEAKIIEPAFLNEVVQVYSNERRLLLHGSFSSHSSRLVKQNGSYGPLSLPNQKDHPSAYKEGSLTVLMEAVGTLM</sequence>
<dbReference type="EMBL" id="JADCNM010000450">
    <property type="protein sequence ID" value="KAG0447507.1"/>
    <property type="molecule type" value="Genomic_DNA"/>
</dbReference>
<reference evidence="1 2" key="1">
    <citation type="journal article" date="2020" name="Nat. Food">
        <title>A phased Vanilla planifolia genome enables genetic improvement of flavour and production.</title>
        <authorList>
            <person name="Hasing T."/>
            <person name="Tang H."/>
            <person name="Brym M."/>
            <person name="Khazi F."/>
            <person name="Huang T."/>
            <person name="Chambers A.H."/>
        </authorList>
    </citation>
    <scope>NUCLEOTIDE SEQUENCE [LARGE SCALE GENOMIC DNA]</scope>
    <source>
        <tissue evidence="1">Leaf</tissue>
    </source>
</reference>
<evidence type="ECO:0000313" key="2">
    <source>
        <dbReference type="Proteomes" id="UP000639772"/>
    </source>
</evidence>
<evidence type="ECO:0000313" key="1">
    <source>
        <dbReference type="EMBL" id="KAG0447507.1"/>
    </source>
</evidence>
<name>A0A835PBJ6_VANPL</name>